<proteinExistence type="predicted"/>
<protein>
    <submittedName>
        <fullName evidence="1">Uncharacterized protein</fullName>
    </submittedName>
</protein>
<name>A0A024B0G2_9CAUD</name>
<reference evidence="2" key="1">
    <citation type="submission" date="2014-09" db="EMBL/GenBank/DDBJ databases">
        <authorList>
            <person name="Sauder A.B."/>
            <person name="McKenzie Q.R."/>
            <person name="Temple L.M."/>
            <person name="Alexis B.K."/>
            <person name="Al-Atrache Z."/>
            <person name="Lewis L.O."/>
            <person name="Loesser-Casey K.E."/>
            <person name="Mitchell K.J."/>
        </authorList>
    </citation>
    <scope>NUCLEOTIDE SEQUENCE [LARGE SCALE GENOMIC DNA]</scope>
</reference>
<keyword evidence="2" id="KW-1185">Reference proteome</keyword>
<dbReference type="GeneID" id="19525562"/>
<accession>A0A024B0G2</accession>
<dbReference type="EMBL" id="KJ489398">
    <property type="protein sequence ID" value="AHZ09945.1"/>
    <property type="molecule type" value="Genomic_DNA"/>
</dbReference>
<dbReference type="Proteomes" id="UP000026901">
    <property type="component" value="Segment"/>
</dbReference>
<evidence type="ECO:0000313" key="2">
    <source>
        <dbReference type="Proteomes" id="UP000026901"/>
    </source>
</evidence>
<evidence type="ECO:0000313" key="1">
    <source>
        <dbReference type="EMBL" id="AHZ09945.1"/>
    </source>
</evidence>
<sequence length="79" mass="9861">MRRTYGAKRRLVNKKEEKIAFLEYDNYMLNEERKILEDFQWDAVKVLTYFYHNRPEEAKKYIRELMDKHECYIITIPPK</sequence>
<dbReference type="OrthoDB" id="27295at10239"/>
<dbReference type="KEGG" id="vg:19525562"/>
<organism evidence="1 2">
    <name type="scientific">Bacillus phage Evoli</name>
    <dbReference type="NCBI Taxonomy" id="1486658"/>
    <lineage>
        <taxon>Viruses</taxon>
        <taxon>Duplodnaviria</taxon>
        <taxon>Heunggongvirae</taxon>
        <taxon>Uroviricota</taxon>
        <taxon>Caudoviricetes</taxon>
        <taxon>Herelleviridae</taxon>
        <taxon>Bastillevirinae</taxon>
        <taxon>Bastillevirus</taxon>
        <taxon>Bastillevirus evoli</taxon>
    </lineage>
</organism>
<dbReference type="RefSeq" id="YP_009035742.1">
    <property type="nucleotide sequence ID" value="NC_024207.1"/>
</dbReference>